<evidence type="ECO:0000313" key="1">
    <source>
        <dbReference type="EMBL" id="RXQ99381.1"/>
    </source>
</evidence>
<reference evidence="1 2" key="1">
    <citation type="submission" date="2019-01" db="EMBL/GenBank/DDBJ databases">
        <title>Pseudoxanthomonas composti sp. nov., isolated from compost.</title>
        <authorList>
            <person name="Yang G."/>
        </authorList>
    </citation>
    <scope>NUCLEOTIDE SEQUENCE [LARGE SCALE GENOMIC DNA]</scope>
    <source>
        <strain evidence="1 2">GSS15</strain>
    </source>
</reference>
<dbReference type="OrthoDB" id="196483at2"/>
<gene>
    <name evidence="1" type="ORF">EPA99_17990</name>
</gene>
<comment type="caution">
    <text evidence="1">The sequence shown here is derived from an EMBL/GenBank/DDBJ whole genome shotgun (WGS) entry which is preliminary data.</text>
</comment>
<dbReference type="Proteomes" id="UP000289784">
    <property type="component" value="Unassembled WGS sequence"/>
</dbReference>
<name>A0A4Q1JSF3_9GAMM</name>
<sequence>MHPCLSCGACCAHYRVSFHWSEADPALGGAVPVELTESLRTHERAMRGTNQAQPRCVALDADIGRYSRCTIHQRRPTTCALVVASLEFGQRSVQCDKARTAHGLPVLLEQDWRDVGQAERNPPPVL</sequence>
<proteinExistence type="predicted"/>
<dbReference type="RefSeq" id="WP_129472644.1">
    <property type="nucleotide sequence ID" value="NZ_SAWZ01000015.1"/>
</dbReference>
<accession>A0A4Q1JSF3</accession>
<dbReference type="AlphaFoldDB" id="A0A4Q1JSF3"/>
<dbReference type="InterPro" id="IPR005358">
    <property type="entry name" value="Puta_zinc/iron-chelating_dom"/>
</dbReference>
<evidence type="ECO:0000313" key="2">
    <source>
        <dbReference type="Proteomes" id="UP000289784"/>
    </source>
</evidence>
<organism evidence="1 2">
    <name type="scientific">Pseudoxanthomonas composti</name>
    <dbReference type="NCBI Taxonomy" id="2137479"/>
    <lineage>
        <taxon>Bacteria</taxon>
        <taxon>Pseudomonadati</taxon>
        <taxon>Pseudomonadota</taxon>
        <taxon>Gammaproteobacteria</taxon>
        <taxon>Lysobacterales</taxon>
        <taxon>Lysobacteraceae</taxon>
        <taxon>Pseudoxanthomonas</taxon>
    </lineage>
</organism>
<dbReference type="Pfam" id="PF03692">
    <property type="entry name" value="CxxCxxCC"/>
    <property type="match status" value="1"/>
</dbReference>
<keyword evidence="2" id="KW-1185">Reference proteome</keyword>
<dbReference type="EMBL" id="SAWZ01000015">
    <property type="protein sequence ID" value="RXQ99381.1"/>
    <property type="molecule type" value="Genomic_DNA"/>
</dbReference>
<protein>
    <submittedName>
        <fullName evidence="1">YkgJ family cysteine cluster protein</fullName>
    </submittedName>
</protein>